<dbReference type="CDD" id="cd00592">
    <property type="entry name" value="HTH_MerR-like"/>
    <property type="match status" value="1"/>
</dbReference>
<dbReference type="SUPFAM" id="SSF46955">
    <property type="entry name" value="Putative DNA-binding domain"/>
    <property type="match status" value="1"/>
</dbReference>
<comment type="caution">
    <text evidence="3">The sequence shown here is derived from an EMBL/GenBank/DDBJ whole genome shotgun (WGS) entry which is preliminary data.</text>
</comment>
<dbReference type="InterPro" id="IPR047057">
    <property type="entry name" value="MerR_fam"/>
</dbReference>
<dbReference type="AlphaFoldDB" id="A0A918M0T0"/>
<dbReference type="PRINTS" id="PR00040">
    <property type="entry name" value="HTHMERR"/>
</dbReference>
<evidence type="ECO:0000313" key="4">
    <source>
        <dbReference type="Proteomes" id="UP000646776"/>
    </source>
</evidence>
<dbReference type="InterPro" id="IPR009061">
    <property type="entry name" value="DNA-bd_dom_put_sf"/>
</dbReference>
<accession>A0A918M0T0</accession>
<protein>
    <submittedName>
        <fullName evidence="3">MerR family transcriptional regulator</fullName>
    </submittedName>
</protein>
<keyword evidence="1" id="KW-0238">DNA-binding</keyword>
<dbReference type="PANTHER" id="PTHR30204">
    <property type="entry name" value="REDOX-CYCLING DRUG-SENSING TRANSCRIPTIONAL ACTIVATOR SOXR"/>
    <property type="match status" value="1"/>
</dbReference>
<dbReference type="GO" id="GO:0003677">
    <property type="term" value="F:DNA binding"/>
    <property type="evidence" value="ECO:0007669"/>
    <property type="project" value="UniProtKB-KW"/>
</dbReference>
<name>A0A918M0T0_9ACTN</name>
<dbReference type="InterPro" id="IPR000551">
    <property type="entry name" value="MerR-type_HTH_dom"/>
</dbReference>
<feature type="domain" description="HTH merR-type" evidence="2">
    <location>
        <begin position="6"/>
        <end position="75"/>
    </location>
</feature>
<sequence length="313" mass="34471">MDDGTHYSIGELARRTGLTVKTIRFYSDRGIVVPADRTPAGYRRYGPDAVARLTLVRTLRELGLGLDVIRKVVERELTLGDAAEQHAAALEVQITTLRLQRAVLLAAARRRPTHEEMERMHRLAQLSQAERRRLIDGFLDTVFEGLDGGPGRHAAARRSMTPELPDNPTDAQVEAWVQLAELALDPDFRGRMREVTENCSADLSGSGSTPPRPGVVAVARDLAAAAVQSGIAPEAHQADPVVRELTARCARSSGRPGDTEPDLWLLQRLEAVNDPRRDRYFHLLAVINDWPAPQPLTPALDWCVTALRIRAAG</sequence>
<dbReference type="PROSITE" id="PS50937">
    <property type="entry name" value="HTH_MERR_2"/>
    <property type="match status" value="1"/>
</dbReference>
<organism evidence="3 4">
    <name type="scientific">Streptomyces phaeofaciens</name>
    <dbReference type="NCBI Taxonomy" id="68254"/>
    <lineage>
        <taxon>Bacteria</taxon>
        <taxon>Bacillati</taxon>
        <taxon>Actinomycetota</taxon>
        <taxon>Actinomycetes</taxon>
        <taxon>Kitasatosporales</taxon>
        <taxon>Streptomycetaceae</taxon>
        <taxon>Streptomyces</taxon>
    </lineage>
</organism>
<dbReference type="EMBL" id="BMSA01000037">
    <property type="protein sequence ID" value="GGT90224.1"/>
    <property type="molecule type" value="Genomic_DNA"/>
</dbReference>
<dbReference type="Pfam" id="PF13411">
    <property type="entry name" value="MerR_1"/>
    <property type="match status" value="1"/>
</dbReference>
<evidence type="ECO:0000256" key="1">
    <source>
        <dbReference type="ARBA" id="ARBA00023125"/>
    </source>
</evidence>
<evidence type="ECO:0000259" key="2">
    <source>
        <dbReference type="PROSITE" id="PS50937"/>
    </source>
</evidence>
<reference evidence="3" key="2">
    <citation type="submission" date="2020-09" db="EMBL/GenBank/DDBJ databases">
        <authorList>
            <person name="Sun Q."/>
            <person name="Ohkuma M."/>
        </authorList>
    </citation>
    <scope>NUCLEOTIDE SEQUENCE</scope>
    <source>
        <strain evidence="3">JCM 4125</strain>
    </source>
</reference>
<dbReference type="Proteomes" id="UP000646776">
    <property type="component" value="Unassembled WGS sequence"/>
</dbReference>
<dbReference type="SMART" id="SM00422">
    <property type="entry name" value="HTH_MERR"/>
    <property type="match status" value="1"/>
</dbReference>
<evidence type="ECO:0000313" key="3">
    <source>
        <dbReference type="EMBL" id="GGT90224.1"/>
    </source>
</evidence>
<gene>
    <name evidence="3" type="ORF">GCM10010226_80500</name>
</gene>
<reference evidence="3" key="1">
    <citation type="journal article" date="2014" name="Int. J. Syst. Evol. Microbiol.">
        <title>Complete genome sequence of Corynebacterium casei LMG S-19264T (=DSM 44701T), isolated from a smear-ripened cheese.</title>
        <authorList>
            <consortium name="US DOE Joint Genome Institute (JGI-PGF)"/>
            <person name="Walter F."/>
            <person name="Albersmeier A."/>
            <person name="Kalinowski J."/>
            <person name="Ruckert C."/>
        </authorList>
    </citation>
    <scope>NUCLEOTIDE SEQUENCE</scope>
    <source>
        <strain evidence="3">JCM 4125</strain>
    </source>
</reference>
<keyword evidence="4" id="KW-1185">Reference proteome</keyword>
<dbReference type="PANTHER" id="PTHR30204:SF93">
    <property type="entry name" value="HTH MERR-TYPE DOMAIN-CONTAINING PROTEIN"/>
    <property type="match status" value="1"/>
</dbReference>
<dbReference type="RefSeq" id="WP_189717597.1">
    <property type="nucleotide sequence ID" value="NZ_BMSA01000037.1"/>
</dbReference>
<proteinExistence type="predicted"/>
<dbReference type="Gene3D" id="1.10.1660.10">
    <property type="match status" value="1"/>
</dbReference>
<dbReference type="GO" id="GO:0003700">
    <property type="term" value="F:DNA-binding transcription factor activity"/>
    <property type="evidence" value="ECO:0007669"/>
    <property type="project" value="InterPro"/>
</dbReference>